<dbReference type="InterPro" id="IPR051975">
    <property type="entry name" value="mtLSU_mL45"/>
</dbReference>
<reference evidence="11" key="1">
    <citation type="submission" date="2018-03" db="EMBL/GenBank/DDBJ databases">
        <authorList>
            <person name="Guldener U."/>
        </authorList>
    </citation>
    <scope>NUCLEOTIDE SEQUENCE</scope>
</reference>
<dbReference type="Gene3D" id="3.10.450.240">
    <property type="match status" value="1"/>
</dbReference>
<dbReference type="SUPFAM" id="SSF54427">
    <property type="entry name" value="NTF2-like"/>
    <property type="match status" value="1"/>
</dbReference>
<dbReference type="GO" id="GO:0005739">
    <property type="term" value="C:mitochondrion"/>
    <property type="evidence" value="ECO:0007669"/>
    <property type="project" value="UniProtKB-SubCell"/>
</dbReference>
<accession>A0AAE8MTV9</accession>
<comment type="subcellular location">
    <subcellularLocation>
        <location evidence="1">Mitochondrion</location>
    </subcellularLocation>
</comment>
<evidence type="ECO:0000256" key="5">
    <source>
        <dbReference type="ARBA" id="ARBA00023274"/>
    </source>
</evidence>
<keyword evidence="3" id="KW-0689">Ribosomal protein</keyword>
<evidence type="ECO:0000256" key="9">
    <source>
        <dbReference type="SAM" id="MobiDB-lite"/>
    </source>
</evidence>
<evidence type="ECO:0000256" key="4">
    <source>
        <dbReference type="ARBA" id="ARBA00023128"/>
    </source>
</evidence>
<gene>
    <name evidence="11" type="ORF">DNG_02613</name>
</gene>
<evidence type="ECO:0000256" key="3">
    <source>
        <dbReference type="ARBA" id="ARBA00022980"/>
    </source>
</evidence>
<dbReference type="Pfam" id="PF04280">
    <property type="entry name" value="Tim44"/>
    <property type="match status" value="1"/>
</dbReference>
<comment type="caution">
    <text evidence="11">The sequence shown here is derived from an EMBL/GenBank/DDBJ whole genome shotgun (WGS) entry which is preliminary data.</text>
</comment>
<comment type="similarity">
    <text evidence="6">Belongs to the mitochondrion-specific ribosomal protein mL45 family.</text>
</comment>
<evidence type="ECO:0000256" key="2">
    <source>
        <dbReference type="ARBA" id="ARBA00022946"/>
    </source>
</evidence>
<dbReference type="GO" id="GO:1990904">
    <property type="term" value="C:ribonucleoprotein complex"/>
    <property type="evidence" value="ECO:0007669"/>
    <property type="project" value="UniProtKB-KW"/>
</dbReference>
<dbReference type="PANTHER" id="PTHR28554">
    <property type="entry name" value="39S RIBOSOMAL PROTEIN L45, MITOCHONDRIAL"/>
    <property type="match status" value="1"/>
</dbReference>
<dbReference type="PANTHER" id="PTHR28554:SF1">
    <property type="entry name" value="LARGE RIBOSOMAL SUBUNIT PROTEIN ML45"/>
    <property type="match status" value="1"/>
</dbReference>
<dbReference type="InterPro" id="IPR032710">
    <property type="entry name" value="NTF2-like_dom_sf"/>
</dbReference>
<name>A0AAE8MTV9_9PEZI</name>
<feature type="region of interest" description="Disordered" evidence="9">
    <location>
        <begin position="237"/>
        <end position="256"/>
    </location>
</feature>
<organism evidence="11 12">
    <name type="scientific">Cephalotrichum gorgonifer</name>
    <dbReference type="NCBI Taxonomy" id="2041049"/>
    <lineage>
        <taxon>Eukaryota</taxon>
        <taxon>Fungi</taxon>
        <taxon>Dikarya</taxon>
        <taxon>Ascomycota</taxon>
        <taxon>Pezizomycotina</taxon>
        <taxon>Sordariomycetes</taxon>
        <taxon>Hypocreomycetidae</taxon>
        <taxon>Microascales</taxon>
        <taxon>Microascaceae</taxon>
        <taxon>Cephalotrichum</taxon>
    </lineage>
</organism>
<keyword evidence="12" id="KW-1185">Reference proteome</keyword>
<keyword evidence="2" id="KW-0809">Transit peptide</keyword>
<dbReference type="InterPro" id="IPR007379">
    <property type="entry name" value="Tim44-like_dom"/>
</dbReference>
<sequence length="323" mass="36305">MATATARRGLVPRGVLSPFRVGPPRAPMTRTTPALARTAASVRDLTRTANVQSNRMMMRQDQKSPAPSAEMAGLADKMRNMMLLPGTFVPLPLSKWPMSPLRFFKYLYARLRTAGECTLMTWGFRLSSMPKGTFRPRFKPQTRQIVPTARALHRRLNEAIAAGDLASLREVCHEPLYNILARTVAGRKKGETLEWAVVKSHSPLLLPRTVFHRAAIVPDSRWGQQSAVVRFDTTQRLTRRGPDGEPVKGGAKAQRKTENMVIMRSVDGKNYEPEEWKVWGFEEEMTLEAWEEMKRGEKILQNSGLEARVAEIKAAGAKKARQS</sequence>
<proteinExistence type="inferred from homology"/>
<evidence type="ECO:0000313" key="12">
    <source>
        <dbReference type="Proteomes" id="UP001187682"/>
    </source>
</evidence>
<evidence type="ECO:0000256" key="6">
    <source>
        <dbReference type="ARBA" id="ARBA00038073"/>
    </source>
</evidence>
<feature type="domain" description="Tim44-like" evidence="10">
    <location>
        <begin position="129"/>
        <end position="283"/>
    </location>
</feature>
<dbReference type="SMART" id="SM00978">
    <property type="entry name" value="Tim44"/>
    <property type="match status" value="1"/>
</dbReference>
<dbReference type="EMBL" id="ONZQ02000003">
    <property type="protein sequence ID" value="SPN99762.1"/>
    <property type="molecule type" value="Genomic_DNA"/>
</dbReference>
<keyword evidence="5" id="KW-0687">Ribonucleoprotein</keyword>
<dbReference type="GO" id="GO:0005840">
    <property type="term" value="C:ribosome"/>
    <property type="evidence" value="ECO:0007669"/>
    <property type="project" value="UniProtKB-KW"/>
</dbReference>
<protein>
    <recommendedName>
        <fullName evidence="7">Large ribosomal subunit protein mL45</fullName>
    </recommendedName>
    <alternativeName>
        <fullName evidence="8">39S ribosomal protein L45, mitochondrial</fullName>
    </alternativeName>
</protein>
<evidence type="ECO:0000256" key="7">
    <source>
        <dbReference type="ARBA" id="ARBA00039448"/>
    </source>
</evidence>
<dbReference type="AlphaFoldDB" id="A0AAE8MTV9"/>
<keyword evidence="4" id="KW-0496">Mitochondrion</keyword>
<evidence type="ECO:0000313" key="11">
    <source>
        <dbReference type="EMBL" id="SPN99762.1"/>
    </source>
</evidence>
<evidence type="ECO:0000256" key="8">
    <source>
        <dbReference type="ARBA" id="ARBA00043031"/>
    </source>
</evidence>
<evidence type="ECO:0000256" key="1">
    <source>
        <dbReference type="ARBA" id="ARBA00004173"/>
    </source>
</evidence>
<evidence type="ECO:0000259" key="10">
    <source>
        <dbReference type="SMART" id="SM00978"/>
    </source>
</evidence>
<dbReference type="Proteomes" id="UP001187682">
    <property type="component" value="Unassembled WGS sequence"/>
</dbReference>